<comment type="caution">
    <text evidence="1">The sequence shown here is derived from an EMBL/GenBank/DDBJ whole genome shotgun (WGS) entry which is preliminary data.</text>
</comment>
<dbReference type="EMBL" id="BTSY01000003">
    <property type="protein sequence ID" value="GMT21160.1"/>
    <property type="molecule type" value="Genomic_DNA"/>
</dbReference>
<dbReference type="AlphaFoldDB" id="A0AAV5VR68"/>
<gene>
    <name evidence="1" type="ORF">PFISCL1PPCAC_12457</name>
</gene>
<feature type="non-terminal residue" evidence="1">
    <location>
        <position position="1"/>
    </location>
</feature>
<reference evidence="1" key="1">
    <citation type="submission" date="2023-10" db="EMBL/GenBank/DDBJ databases">
        <title>Genome assembly of Pristionchus species.</title>
        <authorList>
            <person name="Yoshida K."/>
            <person name="Sommer R.J."/>
        </authorList>
    </citation>
    <scope>NUCLEOTIDE SEQUENCE</scope>
    <source>
        <strain evidence="1">RS5133</strain>
    </source>
</reference>
<sequence length="168" mass="19245">KENYLSVDVGAYNENEYVQSMHSQEDHIESFQDWLSDMKLNWFFRHLKCGELWIETRGVSTVVDTSVIEYVVEQFHMAKLHLLFISRLQPSVIDFAHRSKVPIGSIGTFEFSPNRLDILELPFAPSLTVMHMTPGFSDQQVLELAKHGRKYLDISDSATPLSKSATLP</sequence>
<evidence type="ECO:0000313" key="2">
    <source>
        <dbReference type="Proteomes" id="UP001432322"/>
    </source>
</evidence>
<evidence type="ECO:0000313" key="1">
    <source>
        <dbReference type="EMBL" id="GMT21160.1"/>
    </source>
</evidence>
<proteinExistence type="predicted"/>
<keyword evidence="2" id="KW-1185">Reference proteome</keyword>
<name>A0AAV5VR68_9BILA</name>
<accession>A0AAV5VR68</accession>
<protein>
    <submittedName>
        <fullName evidence="1">Uncharacterized protein</fullName>
    </submittedName>
</protein>
<organism evidence="1 2">
    <name type="scientific">Pristionchus fissidentatus</name>
    <dbReference type="NCBI Taxonomy" id="1538716"/>
    <lineage>
        <taxon>Eukaryota</taxon>
        <taxon>Metazoa</taxon>
        <taxon>Ecdysozoa</taxon>
        <taxon>Nematoda</taxon>
        <taxon>Chromadorea</taxon>
        <taxon>Rhabditida</taxon>
        <taxon>Rhabditina</taxon>
        <taxon>Diplogasteromorpha</taxon>
        <taxon>Diplogasteroidea</taxon>
        <taxon>Neodiplogasteridae</taxon>
        <taxon>Pristionchus</taxon>
    </lineage>
</organism>
<feature type="non-terminal residue" evidence="1">
    <location>
        <position position="168"/>
    </location>
</feature>
<dbReference type="Proteomes" id="UP001432322">
    <property type="component" value="Unassembled WGS sequence"/>
</dbReference>